<reference evidence="6" key="1">
    <citation type="submission" date="2016-10" db="EMBL/GenBank/DDBJ databases">
        <authorList>
            <person name="Varghese N."/>
            <person name="Submissions S."/>
        </authorList>
    </citation>
    <scope>NUCLEOTIDE SEQUENCE [LARGE SCALE GENOMIC DNA]</scope>
    <source>
        <strain evidence="6">DSM 13327</strain>
    </source>
</reference>
<protein>
    <submittedName>
        <fullName evidence="5">Ferrous iron transport protein B</fullName>
    </submittedName>
</protein>
<dbReference type="Gene3D" id="1.10.287.1770">
    <property type="match status" value="1"/>
</dbReference>
<keyword evidence="2" id="KW-0342">GTP-binding</keyword>
<keyword evidence="3" id="KW-0472">Membrane</keyword>
<dbReference type="AlphaFoldDB" id="A0A1I4K291"/>
<evidence type="ECO:0000256" key="1">
    <source>
        <dbReference type="ARBA" id="ARBA00022741"/>
    </source>
</evidence>
<dbReference type="Pfam" id="PF17910">
    <property type="entry name" value="FeoB_Cyto"/>
    <property type="match status" value="1"/>
</dbReference>
<evidence type="ECO:0000256" key="2">
    <source>
        <dbReference type="ARBA" id="ARBA00023134"/>
    </source>
</evidence>
<dbReference type="GO" id="GO:0015093">
    <property type="term" value="F:ferrous iron transmembrane transporter activity"/>
    <property type="evidence" value="ECO:0007669"/>
    <property type="project" value="TreeGrafter"/>
</dbReference>
<dbReference type="PROSITE" id="PS51711">
    <property type="entry name" value="G_FEOB"/>
    <property type="match status" value="1"/>
</dbReference>
<dbReference type="InterPro" id="IPR005225">
    <property type="entry name" value="Small_GTP-bd"/>
</dbReference>
<dbReference type="EMBL" id="FOTS01000015">
    <property type="protein sequence ID" value="SFL72875.1"/>
    <property type="molecule type" value="Genomic_DNA"/>
</dbReference>
<dbReference type="SUPFAM" id="SSF52540">
    <property type="entry name" value="P-loop containing nucleoside triphosphate hydrolases"/>
    <property type="match status" value="1"/>
</dbReference>
<feature type="transmembrane region" description="Helical" evidence="3">
    <location>
        <begin position="348"/>
        <end position="371"/>
    </location>
</feature>
<evidence type="ECO:0000256" key="3">
    <source>
        <dbReference type="SAM" id="Phobius"/>
    </source>
</evidence>
<dbReference type="Pfam" id="PF02421">
    <property type="entry name" value="FeoB_N"/>
    <property type="match status" value="1"/>
</dbReference>
<dbReference type="PRINTS" id="PR00326">
    <property type="entry name" value="GTP1OBG"/>
</dbReference>
<dbReference type="InterPro" id="IPR050860">
    <property type="entry name" value="FeoB_GTPase"/>
</dbReference>
<dbReference type="OrthoDB" id="9809127at2"/>
<evidence type="ECO:0000259" key="4">
    <source>
        <dbReference type="PROSITE" id="PS51711"/>
    </source>
</evidence>
<accession>A0A1I4K291</accession>
<keyword evidence="1" id="KW-0547">Nucleotide-binding</keyword>
<dbReference type="PANTHER" id="PTHR43185">
    <property type="entry name" value="FERROUS IRON TRANSPORT PROTEIN B"/>
    <property type="match status" value="1"/>
</dbReference>
<dbReference type="InterPro" id="IPR011642">
    <property type="entry name" value="Gate_dom"/>
</dbReference>
<dbReference type="GO" id="GO:0005525">
    <property type="term" value="F:GTP binding"/>
    <property type="evidence" value="ECO:0007669"/>
    <property type="project" value="UniProtKB-KW"/>
</dbReference>
<dbReference type="Proteomes" id="UP000199520">
    <property type="component" value="Unassembled WGS sequence"/>
</dbReference>
<dbReference type="PANTHER" id="PTHR43185:SF1">
    <property type="entry name" value="FE(2+) TRANSPORTER FEOB"/>
    <property type="match status" value="1"/>
</dbReference>
<dbReference type="InterPro" id="IPR030389">
    <property type="entry name" value="G_FEOB_dom"/>
</dbReference>
<organism evidence="5 6">
    <name type="scientific">Pelosinus propionicus DSM 13327</name>
    <dbReference type="NCBI Taxonomy" id="1123291"/>
    <lineage>
        <taxon>Bacteria</taxon>
        <taxon>Bacillati</taxon>
        <taxon>Bacillota</taxon>
        <taxon>Negativicutes</taxon>
        <taxon>Selenomonadales</taxon>
        <taxon>Sporomusaceae</taxon>
        <taxon>Pelosinus</taxon>
    </lineage>
</organism>
<feature type="transmembrane region" description="Helical" evidence="3">
    <location>
        <begin position="279"/>
        <end position="297"/>
    </location>
</feature>
<dbReference type="Gene3D" id="3.40.50.300">
    <property type="entry name" value="P-loop containing nucleotide triphosphate hydrolases"/>
    <property type="match status" value="1"/>
</dbReference>
<dbReference type="InterPro" id="IPR027417">
    <property type="entry name" value="P-loop_NTPase"/>
</dbReference>
<evidence type="ECO:0000313" key="6">
    <source>
        <dbReference type="Proteomes" id="UP000199520"/>
    </source>
</evidence>
<keyword evidence="3" id="KW-1133">Transmembrane helix</keyword>
<keyword evidence="6" id="KW-1185">Reference proteome</keyword>
<proteinExistence type="predicted"/>
<dbReference type="InterPro" id="IPR041069">
    <property type="entry name" value="FeoB_Cyto"/>
</dbReference>
<dbReference type="STRING" id="1123291.SAMN04490355_101567"/>
<feature type="transmembrane region" description="Helical" evidence="3">
    <location>
        <begin position="309"/>
        <end position="327"/>
    </location>
</feature>
<feature type="transmembrane region" description="Helical" evidence="3">
    <location>
        <begin position="391"/>
        <end position="414"/>
    </location>
</feature>
<dbReference type="GO" id="GO:0005886">
    <property type="term" value="C:plasma membrane"/>
    <property type="evidence" value="ECO:0007669"/>
    <property type="project" value="TreeGrafter"/>
</dbReference>
<gene>
    <name evidence="5" type="ORF">SAMN04490355_101567</name>
</gene>
<sequence>MTKMVLVGSPNVGKSVIFNYLTGQYVAVSNYPGTTVDISRGYSKINGKSYEIIDTPGMYSLIPLTEEERVSRMLLCQEQPDIVLNVIDAKNIRRMLHLTLQLIDMNFPVVLVVNLIDEAKKNGIFLRLECLSDILGIPVIATIATKGLGLEKIKEEVQEYSFIKPRFSLLYSPDIEQAIHFISEKINEDYGLSPRMAAFLLIQGDKRLCALASRKEHAFSKILAKVNELKSSYQNDMEYIMAVERQRAIDHICDSVLEERNLHSGGMGETLSRLTREPITGIPILCLVIFFGIYQFVGKFGAGFLVEYLDINFFLPYANPLIGYYVYQHIPWDWLQSLIMGKYGVFTLGFRYAFIIILPIVSTFFFMFAILEDSGYLPRLAMLMDCIFKRIGLNGRAVIPFALGLGCGTMAVMVRSKR</sequence>
<keyword evidence="3" id="KW-0812">Transmembrane</keyword>
<dbReference type="NCBIfam" id="TIGR00231">
    <property type="entry name" value="small_GTP"/>
    <property type="match status" value="1"/>
</dbReference>
<evidence type="ECO:0000313" key="5">
    <source>
        <dbReference type="EMBL" id="SFL72875.1"/>
    </source>
</evidence>
<name>A0A1I4K291_9FIRM</name>
<dbReference type="CDD" id="cd01879">
    <property type="entry name" value="FeoB"/>
    <property type="match status" value="1"/>
</dbReference>
<feature type="domain" description="FeoB-type G" evidence="4">
    <location>
        <begin position="1"/>
        <end position="163"/>
    </location>
</feature>
<dbReference type="Pfam" id="PF07670">
    <property type="entry name" value="Gate"/>
    <property type="match status" value="1"/>
</dbReference>
<dbReference type="InterPro" id="IPR006073">
    <property type="entry name" value="GTP-bd"/>
</dbReference>